<proteinExistence type="predicted"/>
<dbReference type="Gene3D" id="3.40.50.300">
    <property type="entry name" value="P-loop containing nucleotide triphosphate hydrolases"/>
    <property type="match status" value="1"/>
</dbReference>
<evidence type="ECO:0000313" key="2">
    <source>
        <dbReference type="EMBL" id="GAA1559728.1"/>
    </source>
</evidence>
<evidence type="ECO:0000256" key="1">
    <source>
        <dbReference type="SAM" id="MobiDB-lite"/>
    </source>
</evidence>
<sequence>MGLYVLAGAKGSPGVTTSAVLLAGIWPGEPILADLDPAGGDIALRYRDSSGVPLDPDRGLLSLGAAVRRGVAEVQLSDHVQRIAGGLEVLTGVSSPDQVQGLGPTWQHLARSLRSVPGRDVIADCGRLTPGAATIPVLQSADAVLMLARPTLEGLSHLRELIRGLAELLQLGGYDAVPVGVALIASYRDSRTPGEVQSILDQAGLRASVLGILADDAKAAASIRTGDARRVRSSLLTRSAAEIRDRLLMVRRELPSAAGTTVSGTTVSGTMVSGNGRAL</sequence>
<organism evidence="2 3">
    <name type="scientific">Kribbella hippodromi</name>
    <dbReference type="NCBI Taxonomy" id="434347"/>
    <lineage>
        <taxon>Bacteria</taxon>
        <taxon>Bacillati</taxon>
        <taxon>Actinomycetota</taxon>
        <taxon>Actinomycetes</taxon>
        <taxon>Propionibacteriales</taxon>
        <taxon>Kribbellaceae</taxon>
        <taxon>Kribbella</taxon>
    </lineage>
</organism>
<accession>A0ABN2CLC4</accession>
<gene>
    <name evidence="2" type="ORF">GCM10009804_15690</name>
</gene>
<keyword evidence="3" id="KW-1185">Reference proteome</keyword>
<evidence type="ECO:0008006" key="4">
    <source>
        <dbReference type="Google" id="ProtNLM"/>
    </source>
</evidence>
<dbReference type="Proteomes" id="UP001501705">
    <property type="component" value="Unassembled WGS sequence"/>
</dbReference>
<dbReference type="EMBL" id="BAAAPH010000004">
    <property type="protein sequence ID" value="GAA1559728.1"/>
    <property type="molecule type" value="Genomic_DNA"/>
</dbReference>
<dbReference type="SUPFAM" id="SSF52540">
    <property type="entry name" value="P-loop containing nucleoside triphosphate hydrolases"/>
    <property type="match status" value="1"/>
</dbReference>
<dbReference type="RefSeq" id="WP_344232689.1">
    <property type="nucleotide sequence ID" value="NZ_BAAAPH010000004.1"/>
</dbReference>
<evidence type="ECO:0000313" key="3">
    <source>
        <dbReference type="Proteomes" id="UP001501705"/>
    </source>
</evidence>
<name>A0ABN2CLC4_9ACTN</name>
<comment type="caution">
    <text evidence="2">The sequence shown here is derived from an EMBL/GenBank/DDBJ whole genome shotgun (WGS) entry which is preliminary data.</text>
</comment>
<protein>
    <recommendedName>
        <fullName evidence="4">ParA family protein</fullName>
    </recommendedName>
</protein>
<feature type="region of interest" description="Disordered" evidence="1">
    <location>
        <begin position="259"/>
        <end position="279"/>
    </location>
</feature>
<dbReference type="InterPro" id="IPR027417">
    <property type="entry name" value="P-loop_NTPase"/>
</dbReference>
<reference evidence="2 3" key="1">
    <citation type="journal article" date="2019" name="Int. J. Syst. Evol. Microbiol.">
        <title>The Global Catalogue of Microorganisms (GCM) 10K type strain sequencing project: providing services to taxonomists for standard genome sequencing and annotation.</title>
        <authorList>
            <consortium name="The Broad Institute Genomics Platform"/>
            <consortium name="The Broad Institute Genome Sequencing Center for Infectious Disease"/>
            <person name="Wu L."/>
            <person name="Ma J."/>
        </authorList>
    </citation>
    <scope>NUCLEOTIDE SEQUENCE [LARGE SCALE GENOMIC DNA]</scope>
    <source>
        <strain evidence="2 3">JCM 15572</strain>
    </source>
</reference>